<gene>
    <name evidence="2" type="primary">SLP2.43</name>
</gene>
<name>Q848C6_STRLI</name>
<geneLocation type="plasmid" evidence="2">
    <name>SLP2</name>
</geneLocation>
<evidence type="ECO:0000313" key="2">
    <source>
        <dbReference type="EMBL" id="AAO61194.1"/>
    </source>
</evidence>
<proteinExistence type="predicted"/>
<sequence>MTLRPLRSRSHGACGPEVTSAALQPPGGAARHNGRTRCAGRPTGLRPERLQGPGLVWTGCQQTTCSAPRRSTIGARLTRGKGDGPSGVSVTTDARQLVRGSVVHGPARCGNGETPQGEARGDEQYGEDGQEENGHPHLPAPRSLPTRPGSAPRPQQNGRSVEGADPAQLPHGPQELDAFGLRCHAAPCTPDA</sequence>
<feature type="region of interest" description="Disordered" evidence="1">
    <location>
        <begin position="67"/>
        <end position="176"/>
    </location>
</feature>
<protein>
    <submittedName>
        <fullName evidence="2">Uncharacterized protein</fullName>
    </submittedName>
</protein>
<reference evidence="2" key="2">
    <citation type="journal article" date="2002" name="Mol. Microbiol.">
        <title>The terminal proteins of linear Streptomyces chromosomes and plasmids: a novel class of replication priming proteins.</title>
        <authorList>
            <person name="Yang C.C."/>
            <person name="Huang C.H."/>
            <person name="Li C.Y."/>
            <person name="Tsay Y.G."/>
            <person name="Lee S.C."/>
            <person name="Chen C.W."/>
        </authorList>
    </citation>
    <scope>NUCLEOTIDE SEQUENCE</scope>
    <source>
        <strain evidence="2">1326</strain>
        <plasmid evidence="2">SLP2</plasmid>
    </source>
</reference>
<accession>Q848C6</accession>
<reference evidence="2" key="3">
    <citation type="journal article" date="2003" name="Mol. Microbiol.">
        <title>Linear plasmid SLP2 of Streptomyces lividans is a composite replicon.</title>
        <authorList>
            <person name="Huang C."/>
            <person name="Chen C."/>
            <person name="Tsai H."/>
            <person name="Chen C."/>
            <person name="Lin Y."/>
            <person name="Chen C.W."/>
        </authorList>
    </citation>
    <scope>NUCLEOTIDE SEQUENCE</scope>
    <source>
        <strain evidence="2">1326</strain>
        <plasmid evidence="2">SLP2</plasmid>
    </source>
</reference>
<dbReference type="AlphaFoldDB" id="Q848C6"/>
<dbReference type="EMBL" id="AY225511">
    <property type="protein sequence ID" value="AAO61194.1"/>
    <property type="molecule type" value="Genomic_DNA"/>
</dbReference>
<evidence type="ECO:0000256" key="1">
    <source>
        <dbReference type="SAM" id="MobiDB-lite"/>
    </source>
</evidence>
<keyword evidence="2" id="KW-0614">Plasmid</keyword>
<feature type="compositionally biased region" description="Basic residues" evidence="1">
    <location>
        <begin position="1"/>
        <end position="10"/>
    </location>
</feature>
<organism evidence="2">
    <name type="scientific">Streptomyces lividans 1326</name>
    <dbReference type="NCBI Taxonomy" id="1200984"/>
    <lineage>
        <taxon>Bacteria</taxon>
        <taxon>Bacillati</taxon>
        <taxon>Actinomycetota</taxon>
        <taxon>Actinomycetes</taxon>
        <taxon>Kitasatosporales</taxon>
        <taxon>Streptomycetaceae</taxon>
        <taxon>Streptomyces</taxon>
    </lineage>
</organism>
<feature type="region of interest" description="Disordered" evidence="1">
    <location>
        <begin position="1"/>
        <end position="52"/>
    </location>
</feature>
<reference evidence="2" key="1">
    <citation type="journal article" date="1993" name="Mol. Microbiol.">
        <title>The conjugative plasmid SLP2 of Streptomyces lividans is a 50 kb linear molecule.</title>
        <authorList>
            <person name="Chen C.W."/>
            <person name="Yu T.W."/>
            <person name="Lin Y.S."/>
            <person name="Kieser H.M."/>
            <person name="Hopwood D.A."/>
        </authorList>
    </citation>
    <scope>NUCLEOTIDE SEQUENCE</scope>
    <source>
        <strain evidence="2">1326</strain>
        <plasmid evidence="2">SLP2</plasmid>
    </source>
</reference>